<protein>
    <submittedName>
        <fullName evidence="1">HAD family hydrolase</fullName>
    </submittedName>
</protein>
<organism evidence="1 2">
    <name type="scientific">Cryptosporangium minutisporangium</name>
    <dbReference type="NCBI Taxonomy" id="113569"/>
    <lineage>
        <taxon>Bacteria</taxon>
        <taxon>Bacillati</taxon>
        <taxon>Actinomycetota</taxon>
        <taxon>Actinomycetes</taxon>
        <taxon>Cryptosporangiales</taxon>
        <taxon>Cryptosporangiaceae</taxon>
        <taxon>Cryptosporangium</taxon>
    </lineage>
</organism>
<dbReference type="Gene3D" id="1.10.150.240">
    <property type="entry name" value="Putative phosphatase, domain 2"/>
    <property type="match status" value="1"/>
</dbReference>
<accession>A0ABP6SWV5</accession>
<sequence>MSLPSPVVGFDLDMTLIDSRPGIGAVYDALAAETGVPIDSALVTSRLGPPLDVELANWFPADRVSAMADRYRELYPSLAIAASLPLPGATEALAAVHRLGGRTIVVTSKYGPNARLHVEHLGLPVDDLVGNVYAEAKGPALAERGAVVYVGDHTADIAAARAAGTVSVAVATGPFGVDALRAAGADVVLDDLREFPSWLAEYARSAQRAG</sequence>
<evidence type="ECO:0000313" key="1">
    <source>
        <dbReference type="EMBL" id="GAA3386556.1"/>
    </source>
</evidence>
<dbReference type="PANTHER" id="PTHR43434">
    <property type="entry name" value="PHOSPHOGLYCOLATE PHOSPHATASE"/>
    <property type="match status" value="1"/>
</dbReference>
<dbReference type="GO" id="GO:0016787">
    <property type="term" value="F:hydrolase activity"/>
    <property type="evidence" value="ECO:0007669"/>
    <property type="project" value="UniProtKB-KW"/>
</dbReference>
<dbReference type="EMBL" id="BAAAYN010000017">
    <property type="protein sequence ID" value="GAA3386556.1"/>
    <property type="molecule type" value="Genomic_DNA"/>
</dbReference>
<comment type="caution">
    <text evidence="1">The sequence shown here is derived from an EMBL/GenBank/DDBJ whole genome shotgun (WGS) entry which is preliminary data.</text>
</comment>
<dbReference type="SFLD" id="SFLDS00003">
    <property type="entry name" value="Haloacid_Dehalogenase"/>
    <property type="match status" value="1"/>
</dbReference>
<dbReference type="Gene3D" id="3.40.50.1000">
    <property type="entry name" value="HAD superfamily/HAD-like"/>
    <property type="match status" value="1"/>
</dbReference>
<dbReference type="InterPro" id="IPR023214">
    <property type="entry name" value="HAD_sf"/>
</dbReference>
<dbReference type="Proteomes" id="UP001501676">
    <property type="component" value="Unassembled WGS sequence"/>
</dbReference>
<dbReference type="SFLD" id="SFLDG01129">
    <property type="entry name" value="C1.5:_HAD__Beta-PGM__Phosphata"/>
    <property type="match status" value="1"/>
</dbReference>
<name>A0ABP6SWV5_9ACTN</name>
<dbReference type="InterPro" id="IPR050155">
    <property type="entry name" value="HAD-like_hydrolase_sf"/>
</dbReference>
<dbReference type="RefSeq" id="WP_345728182.1">
    <property type="nucleotide sequence ID" value="NZ_BAAAYN010000017.1"/>
</dbReference>
<dbReference type="InterPro" id="IPR023198">
    <property type="entry name" value="PGP-like_dom2"/>
</dbReference>
<dbReference type="InterPro" id="IPR036412">
    <property type="entry name" value="HAD-like_sf"/>
</dbReference>
<evidence type="ECO:0000313" key="2">
    <source>
        <dbReference type="Proteomes" id="UP001501676"/>
    </source>
</evidence>
<reference evidence="2" key="1">
    <citation type="journal article" date="2019" name="Int. J. Syst. Evol. Microbiol.">
        <title>The Global Catalogue of Microorganisms (GCM) 10K type strain sequencing project: providing services to taxonomists for standard genome sequencing and annotation.</title>
        <authorList>
            <consortium name="The Broad Institute Genomics Platform"/>
            <consortium name="The Broad Institute Genome Sequencing Center for Infectious Disease"/>
            <person name="Wu L."/>
            <person name="Ma J."/>
        </authorList>
    </citation>
    <scope>NUCLEOTIDE SEQUENCE [LARGE SCALE GENOMIC DNA]</scope>
    <source>
        <strain evidence="2">JCM 9458</strain>
    </source>
</reference>
<keyword evidence="1" id="KW-0378">Hydrolase</keyword>
<dbReference type="SUPFAM" id="SSF56784">
    <property type="entry name" value="HAD-like"/>
    <property type="match status" value="1"/>
</dbReference>
<dbReference type="InterPro" id="IPR041492">
    <property type="entry name" value="HAD_2"/>
</dbReference>
<proteinExistence type="predicted"/>
<dbReference type="Pfam" id="PF13419">
    <property type="entry name" value="HAD_2"/>
    <property type="match status" value="1"/>
</dbReference>
<keyword evidence="2" id="KW-1185">Reference proteome</keyword>
<gene>
    <name evidence="1" type="ORF">GCM10020369_24620</name>
</gene>
<dbReference type="PANTHER" id="PTHR43434:SF1">
    <property type="entry name" value="PHOSPHOGLYCOLATE PHOSPHATASE"/>
    <property type="match status" value="1"/>
</dbReference>